<dbReference type="PATRIC" id="fig|81857.3.peg.59"/>
<dbReference type="Pfam" id="PF14542">
    <property type="entry name" value="Acetyltransf_CG"/>
    <property type="match status" value="1"/>
</dbReference>
<evidence type="ECO:0000313" key="3">
    <source>
        <dbReference type="EMBL" id="KRN29183.1"/>
    </source>
</evidence>
<feature type="domain" description="N-acetyltransferase" evidence="1">
    <location>
        <begin position="1"/>
        <end position="109"/>
    </location>
</feature>
<evidence type="ECO:0000313" key="4">
    <source>
        <dbReference type="EMBL" id="KRN31459.1"/>
    </source>
</evidence>
<comment type="caution">
    <text evidence="3">The sequence shown here is derived from an EMBL/GenBank/DDBJ whole genome shotgun (WGS) entry which is preliminary data.</text>
</comment>
<dbReference type="InterPro" id="IPR045057">
    <property type="entry name" value="Gcn5-rel_NAT"/>
</dbReference>
<reference evidence="5 6" key="1">
    <citation type="journal article" date="2015" name="Genome Announc.">
        <title>Expanding the biotechnology potential of lactobacilli through comparative genomics of 213 strains and associated genera.</title>
        <authorList>
            <person name="Sun Z."/>
            <person name="Harris H.M."/>
            <person name="McCann A."/>
            <person name="Guo C."/>
            <person name="Argimon S."/>
            <person name="Zhang W."/>
            <person name="Yang X."/>
            <person name="Jeffery I.B."/>
            <person name="Cooney J.C."/>
            <person name="Kagawa T.F."/>
            <person name="Liu W."/>
            <person name="Song Y."/>
            <person name="Salvetti E."/>
            <person name="Wrobel A."/>
            <person name="Rasinkangas P."/>
            <person name="Parkhill J."/>
            <person name="Rea M.C."/>
            <person name="O'Sullivan O."/>
            <person name="Ritari J."/>
            <person name="Douillard F.P."/>
            <person name="Paul Ross R."/>
            <person name="Yang R."/>
            <person name="Briner A.E."/>
            <person name="Felis G.E."/>
            <person name="de Vos W.M."/>
            <person name="Barrangou R."/>
            <person name="Klaenhammer T.R."/>
            <person name="Caufield P.W."/>
            <person name="Cui Y."/>
            <person name="Zhang H."/>
            <person name="O'Toole P.W."/>
        </authorList>
    </citation>
    <scope>NUCLEOTIDE SEQUENCE [LARGE SCALE GENOMIC DNA]</scope>
    <source>
        <strain evidence="3 6">ATCC BAA-66</strain>
        <strain evidence="4 5">DSM 13344</strain>
    </source>
</reference>
<accession>A0A0R2FKM0</accession>
<dbReference type="CDD" id="cd04301">
    <property type="entry name" value="NAT_SF"/>
    <property type="match status" value="1"/>
</dbReference>
<dbReference type="InterPro" id="IPR016181">
    <property type="entry name" value="Acyl_CoA_acyltransferase"/>
</dbReference>
<dbReference type="InterPro" id="IPR031165">
    <property type="entry name" value="GNAT_YJDJ"/>
</dbReference>
<name>A0A0R2FKM0_9LACO</name>
<dbReference type="PANTHER" id="PTHR31435:SF9">
    <property type="entry name" value="PROTEIN NATD1"/>
    <property type="match status" value="1"/>
</dbReference>
<dbReference type="PROSITE" id="PS51729">
    <property type="entry name" value="GNAT_YJDJ"/>
    <property type="match status" value="1"/>
</dbReference>
<feature type="domain" description="N-acetyltransferase" evidence="2">
    <location>
        <begin position="7"/>
        <end position="96"/>
    </location>
</feature>
<dbReference type="Proteomes" id="UP000051645">
    <property type="component" value="Unassembled WGS sequence"/>
</dbReference>
<dbReference type="PANTHER" id="PTHR31435">
    <property type="entry name" value="PROTEIN NATD1"/>
    <property type="match status" value="1"/>
</dbReference>
<dbReference type="STRING" id="81857.IV38_GL000063"/>
<evidence type="ECO:0000259" key="2">
    <source>
        <dbReference type="PROSITE" id="PS51729"/>
    </source>
</evidence>
<dbReference type="Proteomes" id="UP000051751">
    <property type="component" value="Unassembled WGS sequence"/>
</dbReference>
<organism evidence="3 6">
    <name type="scientific">Lactobacillus selangorensis</name>
    <dbReference type="NCBI Taxonomy" id="81857"/>
    <lineage>
        <taxon>Bacteria</taxon>
        <taxon>Bacillati</taxon>
        <taxon>Bacillota</taxon>
        <taxon>Bacilli</taxon>
        <taxon>Lactobacillales</taxon>
        <taxon>Lactobacillaceae</taxon>
        <taxon>Lactobacillus</taxon>
    </lineage>
</organism>
<evidence type="ECO:0000259" key="1">
    <source>
        <dbReference type="PROSITE" id="PS51186"/>
    </source>
</evidence>
<dbReference type="AlphaFoldDB" id="A0A0R2FKM0"/>
<dbReference type="Gene3D" id="3.40.630.30">
    <property type="match status" value="1"/>
</dbReference>
<dbReference type="GO" id="GO:0016747">
    <property type="term" value="F:acyltransferase activity, transferring groups other than amino-acyl groups"/>
    <property type="evidence" value="ECO:0007669"/>
    <property type="project" value="InterPro"/>
</dbReference>
<evidence type="ECO:0000313" key="6">
    <source>
        <dbReference type="Proteomes" id="UP000051751"/>
    </source>
</evidence>
<proteinExistence type="predicted"/>
<keyword evidence="5" id="KW-1185">Reference proteome</keyword>
<gene>
    <name evidence="3" type="ORF">IV38_GL000063</name>
    <name evidence="4" type="ORF">IV40_GL001455</name>
</gene>
<dbReference type="EMBL" id="JQAT01000001">
    <property type="protein sequence ID" value="KRN29183.1"/>
    <property type="molecule type" value="Genomic_DNA"/>
</dbReference>
<protein>
    <submittedName>
        <fullName evidence="3">Uncharacterized protein</fullName>
    </submittedName>
</protein>
<dbReference type="OrthoDB" id="9793389at2"/>
<dbReference type="PROSITE" id="PS51186">
    <property type="entry name" value="GNAT"/>
    <property type="match status" value="1"/>
</dbReference>
<dbReference type="EMBL" id="JQAZ01000004">
    <property type="protein sequence ID" value="KRN31459.1"/>
    <property type="molecule type" value="Genomic_DNA"/>
</dbReference>
<evidence type="ECO:0000313" key="5">
    <source>
        <dbReference type="Proteomes" id="UP000051645"/>
    </source>
</evidence>
<dbReference type="SUPFAM" id="SSF55729">
    <property type="entry name" value="Acyl-CoA N-acyltransferases (Nat)"/>
    <property type="match status" value="1"/>
</dbReference>
<dbReference type="InterPro" id="IPR000182">
    <property type="entry name" value="GNAT_dom"/>
</dbReference>
<sequence length="109" mass="12569">MEEPIMTFEFEPGRFYQNDADGQLIDEVTFQETNDHQSLIIDHTFVRPDHRGQGIAAQLIEQVIAYARQQKQTIIPLCTYAQAYFKQHTDQDDILAPQNTITAVQENSK</sequence>